<name>I0EML8_HELC0</name>
<dbReference type="STRING" id="182217.HCW_04600"/>
<dbReference type="RefSeq" id="WP_014661057.1">
    <property type="nucleotide sequence ID" value="NC_017737.1"/>
</dbReference>
<dbReference type="InterPro" id="IPR035985">
    <property type="entry name" value="Ubiquitin-activating_enz"/>
</dbReference>
<reference evidence="15" key="1">
    <citation type="submission" date="2012-04" db="EMBL/GenBank/DDBJ databases">
        <title>Complete genome sequence of Helicobacter cetorum strain MIT 00-7128.</title>
        <authorList>
            <person name="Kersulyte D."/>
            <person name="Berg D.E."/>
        </authorList>
    </citation>
    <scope>NUCLEOTIDE SEQUENCE [LARGE SCALE GENOMIC DNA]</scope>
    <source>
        <strain evidence="15">MIT 00-7128</strain>
    </source>
</reference>
<keyword evidence="15" id="KW-1185">Reference proteome</keyword>
<dbReference type="eggNOG" id="COG0476">
    <property type="taxonomic scope" value="Bacteria"/>
</dbReference>
<evidence type="ECO:0000256" key="3">
    <source>
        <dbReference type="ARBA" id="ARBA00022741"/>
    </source>
</evidence>
<proteinExistence type="inferred from homology"/>
<dbReference type="SUPFAM" id="SSF69572">
    <property type="entry name" value="Activating enzymes of the ubiquitin-like proteins"/>
    <property type="match status" value="1"/>
</dbReference>
<evidence type="ECO:0000256" key="12">
    <source>
        <dbReference type="ARBA" id="ARBA00078531"/>
    </source>
</evidence>
<dbReference type="InterPro" id="IPR000594">
    <property type="entry name" value="ThiF_NAD_FAD-bd"/>
</dbReference>
<comment type="function">
    <text evidence="6">Catalyzes the adenylation by ATP of the carboxyl group of the C-terminal glycine of sulfur carrier protein MoaD.</text>
</comment>
<dbReference type="GO" id="GO:0061605">
    <property type="term" value="F:molybdopterin-synthase adenylyltransferase activity"/>
    <property type="evidence" value="ECO:0007669"/>
    <property type="project" value="UniProtKB-EC"/>
</dbReference>
<dbReference type="HOGENOM" id="CLU_013325_10_0_7"/>
<evidence type="ECO:0000259" key="13">
    <source>
        <dbReference type="Pfam" id="PF00899"/>
    </source>
</evidence>
<dbReference type="GO" id="GO:0005829">
    <property type="term" value="C:cytosol"/>
    <property type="evidence" value="ECO:0007669"/>
    <property type="project" value="TreeGrafter"/>
</dbReference>
<evidence type="ECO:0000313" key="14">
    <source>
        <dbReference type="EMBL" id="AFI04187.1"/>
    </source>
</evidence>
<dbReference type="AlphaFoldDB" id="I0EML8"/>
<dbReference type="Pfam" id="PF00899">
    <property type="entry name" value="ThiF"/>
    <property type="match status" value="1"/>
</dbReference>
<dbReference type="PANTHER" id="PTHR10953">
    <property type="entry name" value="UBIQUITIN-ACTIVATING ENZYME E1"/>
    <property type="match status" value="1"/>
</dbReference>
<evidence type="ECO:0000256" key="5">
    <source>
        <dbReference type="ARBA" id="ARBA00052218"/>
    </source>
</evidence>
<gene>
    <name evidence="14" type="ordered locus">HCW_04600</name>
</gene>
<evidence type="ECO:0000256" key="4">
    <source>
        <dbReference type="ARBA" id="ARBA00022840"/>
    </source>
</evidence>
<evidence type="ECO:0000256" key="1">
    <source>
        <dbReference type="ARBA" id="ARBA00009919"/>
    </source>
</evidence>
<evidence type="ECO:0000256" key="6">
    <source>
        <dbReference type="ARBA" id="ARBA00055169"/>
    </source>
</evidence>
<evidence type="ECO:0000256" key="9">
    <source>
        <dbReference type="ARBA" id="ARBA00073635"/>
    </source>
</evidence>
<dbReference type="CDD" id="cd00757">
    <property type="entry name" value="ThiF_MoeB_HesA_family"/>
    <property type="match status" value="1"/>
</dbReference>
<comment type="similarity">
    <text evidence="1">Belongs to the HesA/MoeB/ThiF family.</text>
</comment>
<evidence type="ECO:0000256" key="8">
    <source>
        <dbReference type="ARBA" id="ARBA00066884"/>
    </source>
</evidence>
<dbReference type="EC" id="2.7.7.80" evidence="8"/>
<keyword evidence="3" id="KW-0547">Nucleotide-binding</keyword>
<dbReference type="KEGG" id="hce:HCW_04600"/>
<evidence type="ECO:0000256" key="11">
    <source>
        <dbReference type="ARBA" id="ARBA00075328"/>
    </source>
</evidence>
<evidence type="ECO:0000256" key="7">
    <source>
        <dbReference type="ARBA" id="ARBA00063809"/>
    </source>
</evidence>
<dbReference type="GO" id="GO:0008146">
    <property type="term" value="F:sulfotransferase activity"/>
    <property type="evidence" value="ECO:0007669"/>
    <property type="project" value="TreeGrafter"/>
</dbReference>
<dbReference type="Proteomes" id="UP000005010">
    <property type="component" value="Chromosome"/>
</dbReference>
<keyword evidence="4" id="KW-0067">ATP-binding</keyword>
<dbReference type="Gene3D" id="3.40.50.720">
    <property type="entry name" value="NAD(P)-binding Rossmann-like Domain"/>
    <property type="match status" value="1"/>
</dbReference>
<dbReference type="GO" id="GO:0008641">
    <property type="term" value="F:ubiquitin-like modifier activating enzyme activity"/>
    <property type="evidence" value="ECO:0007669"/>
    <property type="project" value="InterPro"/>
</dbReference>
<dbReference type="GO" id="GO:0005524">
    <property type="term" value="F:ATP binding"/>
    <property type="evidence" value="ECO:0007669"/>
    <property type="project" value="UniProtKB-KW"/>
</dbReference>
<sequence length="258" mass="28579">MLNQTQKERYLRHIMLEDVGEEGQLKLLKSSVLVIGAGGLGSPILMYLCAAGIGKIGIVDFDKVDLSNLQRQVIHSEDFLNQPKVLSAKKRLNALNTDVKIETFEECFNATNALSLIEPYDFIIDATDNFSAKFLINDACILANKPYSHAGVLKYRGQSLTILPTKSACLACAFDKPPKKELNPIFKAGLFGVLPGILGCIQASEAIKYFLGFDSLLTNTLLSVDTKTMDFRKIQVFKNPECRVCGTHKITHLQDYES</sequence>
<organism evidence="14 15">
    <name type="scientific">Helicobacter cetorum (strain ATCC BAA-429 / MIT 00-7128)</name>
    <dbReference type="NCBI Taxonomy" id="182217"/>
    <lineage>
        <taxon>Bacteria</taxon>
        <taxon>Pseudomonadati</taxon>
        <taxon>Campylobacterota</taxon>
        <taxon>Epsilonproteobacteria</taxon>
        <taxon>Campylobacterales</taxon>
        <taxon>Helicobacteraceae</taxon>
        <taxon>Helicobacter</taxon>
    </lineage>
</organism>
<protein>
    <recommendedName>
        <fullName evidence="9">Molybdopterin-synthase adenylyltransferase</fullName>
        <ecNumber evidence="8">2.7.7.80</ecNumber>
    </recommendedName>
    <alternativeName>
        <fullName evidence="12">MoaD protein adenylase</fullName>
    </alternativeName>
    <alternativeName>
        <fullName evidence="10">Molybdopterin-converting factor subunit 1 adenylase</fullName>
    </alternativeName>
    <alternativeName>
        <fullName evidence="11">Sulfur carrier protein MoaD adenylyltransferase</fullName>
    </alternativeName>
</protein>
<dbReference type="PATRIC" id="fig|182217.3.peg.981"/>
<accession>I0EML8</accession>
<comment type="subunit">
    <text evidence="7">Homodimer. Forms a stable heterotetrameric complex of 2 MoeB and 2 MoaD during adenylation of MoaD.</text>
</comment>
<dbReference type="FunFam" id="3.40.50.720:FF:000033">
    <property type="entry name" value="Adenylyltransferase and sulfurtransferase MOCS3"/>
    <property type="match status" value="1"/>
</dbReference>
<comment type="catalytic activity">
    <reaction evidence="5">
        <text>[molybdopterin-synthase sulfur-carrier protein]-C-terminal Gly-Gly + ATP + H(+) = [molybdopterin-synthase sulfur-carrier protein]-C-terminal Gly-Gly-AMP + diphosphate</text>
        <dbReference type="Rhea" id="RHEA:43616"/>
        <dbReference type="Rhea" id="RHEA-COMP:12159"/>
        <dbReference type="Rhea" id="RHEA-COMP:12202"/>
        <dbReference type="ChEBI" id="CHEBI:15378"/>
        <dbReference type="ChEBI" id="CHEBI:30616"/>
        <dbReference type="ChEBI" id="CHEBI:33019"/>
        <dbReference type="ChEBI" id="CHEBI:90618"/>
        <dbReference type="ChEBI" id="CHEBI:90778"/>
        <dbReference type="EC" id="2.7.7.80"/>
    </reaction>
</comment>
<evidence type="ECO:0000256" key="10">
    <source>
        <dbReference type="ARBA" id="ARBA00075110"/>
    </source>
</evidence>
<dbReference type="PANTHER" id="PTHR10953:SF102">
    <property type="entry name" value="ADENYLYLTRANSFERASE AND SULFURTRANSFERASE MOCS3"/>
    <property type="match status" value="1"/>
</dbReference>
<evidence type="ECO:0000313" key="15">
    <source>
        <dbReference type="Proteomes" id="UP000005010"/>
    </source>
</evidence>
<keyword evidence="2" id="KW-0808">Transferase</keyword>
<evidence type="ECO:0000256" key="2">
    <source>
        <dbReference type="ARBA" id="ARBA00022679"/>
    </source>
</evidence>
<dbReference type="EMBL" id="CP003479">
    <property type="protein sequence ID" value="AFI04187.1"/>
    <property type="molecule type" value="Genomic_DNA"/>
</dbReference>
<dbReference type="InterPro" id="IPR045886">
    <property type="entry name" value="ThiF/MoeB/HesA"/>
</dbReference>
<dbReference type="GO" id="GO:0004792">
    <property type="term" value="F:thiosulfate-cyanide sulfurtransferase activity"/>
    <property type="evidence" value="ECO:0007669"/>
    <property type="project" value="TreeGrafter"/>
</dbReference>
<feature type="domain" description="THIF-type NAD/FAD binding fold" evidence="13">
    <location>
        <begin position="10"/>
        <end position="244"/>
    </location>
</feature>